<accession>R7W9C5</accession>
<proteinExistence type="predicted"/>
<sequence length="169" mass="19081">MAYATGTGDQPFLALSLDTTTDTSRSSGASPARQWLWLGFTARFLTVVAVGEHCYARCPVVGFGHATGAPSDWHGCLRARSLLYLRVPRCCHMLQVLYGPLYKMQFGLLIWNNYIMEVLFKFNAASLSSFAWFLCSAQEVRRPSTIRRRNNKEVQKPRTIFNLILGILK</sequence>
<name>R7W9C5_AEGTA</name>
<reference evidence="1" key="1">
    <citation type="submission" date="2015-06" db="UniProtKB">
        <authorList>
            <consortium name="EnsemblPlants"/>
        </authorList>
    </citation>
    <scope>IDENTIFICATION</scope>
</reference>
<dbReference type="AlphaFoldDB" id="R7W9C5"/>
<organism evidence="1">
    <name type="scientific">Aegilops tauschii</name>
    <name type="common">Tausch's goatgrass</name>
    <name type="synonym">Aegilops squarrosa</name>
    <dbReference type="NCBI Taxonomy" id="37682"/>
    <lineage>
        <taxon>Eukaryota</taxon>
        <taxon>Viridiplantae</taxon>
        <taxon>Streptophyta</taxon>
        <taxon>Embryophyta</taxon>
        <taxon>Tracheophyta</taxon>
        <taxon>Spermatophyta</taxon>
        <taxon>Magnoliopsida</taxon>
        <taxon>Liliopsida</taxon>
        <taxon>Poales</taxon>
        <taxon>Poaceae</taxon>
        <taxon>BOP clade</taxon>
        <taxon>Pooideae</taxon>
        <taxon>Triticodae</taxon>
        <taxon>Triticeae</taxon>
        <taxon>Triticinae</taxon>
        <taxon>Aegilops</taxon>
    </lineage>
</organism>
<dbReference type="EnsemblPlants" id="EMT18737">
    <property type="protein sequence ID" value="EMT18737"/>
    <property type="gene ID" value="F775_08344"/>
</dbReference>
<evidence type="ECO:0000313" key="1">
    <source>
        <dbReference type="EnsemblPlants" id="EMT18737"/>
    </source>
</evidence>
<protein>
    <submittedName>
        <fullName evidence="1">Uncharacterized protein</fullName>
    </submittedName>
</protein>